<keyword evidence="1" id="KW-0732">Signal</keyword>
<accession>A0A3D8IJT5</accession>
<organism evidence="2 3">
    <name type="scientific">Helicobacter didelphidarum</name>
    <dbReference type="NCBI Taxonomy" id="2040648"/>
    <lineage>
        <taxon>Bacteria</taxon>
        <taxon>Pseudomonadati</taxon>
        <taxon>Campylobacterota</taxon>
        <taxon>Epsilonproteobacteria</taxon>
        <taxon>Campylobacterales</taxon>
        <taxon>Helicobacteraceae</taxon>
        <taxon>Helicobacter</taxon>
    </lineage>
</organism>
<proteinExistence type="predicted"/>
<dbReference type="EMBL" id="NXLQ01000012">
    <property type="protein sequence ID" value="RDU65383.1"/>
    <property type="molecule type" value="Genomic_DNA"/>
</dbReference>
<dbReference type="AlphaFoldDB" id="A0A3D8IJT5"/>
<name>A0A3D8IJT5_9HELI</name>
<evidence type="ECO:0000313" key="2">
    <source>
        <dbReference type="EMBL" id="RDU65383.1"/>
    </source>
</evidence>
<keyword evidence="3" id="KW-1185">Reference proteome</keyword>
<comment type="caution">
    <text evidence="2">The sequence shown here is derived from an EMBL/GenBank/DDBJ whole genome shotgun (WGS) entry which is preliminary data.</text>
</comment>
<feature type="signal peptide" evidence="1">
    <location>
        <begin position="1"/>
        <end position="22"/>
    </location>
</feature>
<protein>
    <recommendedName>
        <fullName evidence="4">Outer membrane protein</fullName>
    </recommendedName>
</protein>
<reference evidence="2 3" key="1">
    <citation type="submission" date="2018-04" db="EMBL/GenBank/DDBJ databases">
        <title>Novel Campyloabacter and Helicobacter Species and Strains.</title>
        <authorList>
            <person name="Mannion A.J."/>
            <person name="Shen Z."/>
            <person name="Fox J.G."/>
        </authorList>
    </citation>
    <scope>NUCLEOTIDE SEQUENCE [LARGE SCALE GENOMIC DNA]</scope>
    <source>
        <strain evidence="2 3">MIT 17-337</strain>
    </source>
</reference>
<gene>
    <name evidence="2" type="ORF">CQA53_06310</name>
</gene>
<dbReference type="RefSeq" id="WP_115543174.1">
    <property type="nucleotide sequence ID" value="NZ_NXLQ01000012.1"/>
</dbReference>
<evidence type="ECO:0000256" key="1">
    <source>
        <dbReference type="SAM" id="SignalP"/>
    </source>
</evidence>
<sequence>MKKILICVFTFFIFIQSAYSFAFRGTKDGYAFVGADIGYTIGRGLYVGDSRFYPLGGIIDSAKTHGMALQINAGNEFNWGDYFAFRFFFNVIYNFTFNLDARYQQHIGFGLYLDFIWKAYQTYNFSFQIYVGLAPGEMMFSLYRFGENMMNFASPRVGMMFAFDENNRIDFSILMPIATMSFVTDRYKIENPPSPGALDTGERHMAHSPMRIMIGYKYYF</sequence>
<feature type="chain" id="PRO_5017633493" description="Outer membrane protein" evidence="1">
    <location>
        <begin position="23"/>
        <end position="220"/>
    </location>
</feature>
<dbReference type="Proteomes" id="UP000256379">
    <property type="component" value="Unassembled WGS sequence"/>
</dbReference>
<evidence type="ECO:0008006" key="4">
    <source>
        <dbReference type="Google" id="ProtNLM"/>
    </source>
</evidence>
<evidence type="ECO:0000313" key="3">
    <source>
        <dbReference type="Proteomes" id="UP000256379"/>
    </source>
</evidence>